<dbReference type="RefSeq" id="XP_644274.1">
    <property type="nucleotide sequence ID" value="XM_639182.1"/>
</dbReference>
<dbReference type="EMBL" id="AAFI02000012">
    <property type="protein sequence ID" value="EAL69987.1"/>
    <property type="molecule type" value="Genomic_DNA"/>
</dbReference>
<feature type="domain" description="Carbohydrate binding" evidence="2">
    <location>
        <begin position="23"/>
        <end position="109"/>
    </location>
</feature>
<keyword evidence="4" id="KW-1185">Reference proteome</keyword>
<dbReference type="GeneID" id="8619702"/>
<sequence>MSKKLFLILFFFALFSLVISQQLTISQALTSSWNHNGQPFSVWDVRVRNTGKAIVFGATIVGVSNLELENVWSVEQISSNKFSFPKYISQNGGLKNGTYFNFGYINKSEQPAIFNIIDVIN</sequence>
<dbReference type="Proteomes" id="UP000002195">
    <property type="component" value="Unassembled WGS sequence"/>
</dbReference>
<dbReference type="AlphaFoldDB" id="Q86KB6"/>
<gene>
    <name evidence="3" type="primary">ecmJ</name>
    <name evidence="3" type="ORF">DDB_G0274189</name>
</gene>
<dbReference type="PaxDb" id="44689-DDB0231126"/>
<dbReference type="InParanoid" id="Q86KB6"/>
<feature type="signal peptide" evidence="1">
    <location>
        <begin position="1"/>
        <end position="20"/>
    </location>
</feature>
<feature type="chain" id="PRO_5004300374" evidence="1">
    <location>
        <begin position="21"/>
        <end position="121"/>
    </location>
</feature>
<dbReference type="InterPro" id="IPR019028">
    <property type="entry name" value="CBM_49"/>
</dbReference>
<comment type="caution">
    <text evidence="3">The sequence shown here is derived from an EMBL/GenBank/DDBJ whole genome shotgun (WGS) entry which is preliminary data.</text>
</comment>
<dbReference type="SMART" id="SM01063">
    <property type="entry name" value="CBM49"/>
    <property type="match status" value="1"/>
</dbReference>
<dbReference type="SMR" id="Q86KB6"/>
<dbReference type="PANTHER" id="PTHR36560">
    <property type="entry name" value="CELLULOSE-BINDING DOMAIN-CONTAINING PROTEIN"/>
    <property type="match status" value="1"/>
</dbReference>
<dbReference type="PhylomeDB" id="Q86KB6"/>
<dbReference type="Pfam" id="PF09478">
    <property type="entry name" value="CBM49"/>
    <property type="match status" value="1"/>
</dbReference>
<accession>Q554P9</accession>
<evidence type="ECO:0000313" key="3">
    <source>
        <dbReference type="EMBL" id="EAL69987.1"/>
    </source>
</evidence>
<accession>Q86KB6</accession>
<dbReference type="PANTHER" id="PTHR36560:SF1">
    <property type="entry name" value="CELLULOSE-BINDING DOMAIN-CONTAINING PROTEIN"/>
    <property type="match status" value="1"/>
</dbReference>
<reference evidence="3 4" key="1">
    <citation type="journal article" date="2005" name="Nature">
        <title>The genome of the social amoeba Dictyostelium discoideum.</title>
        <authorList>
            <consortium name="The Dictyostelium discoideum Sequencing Consortium"/>
            <person name="Eichinger L."/>
            <person name="Pachebat J.A."/>
            <person name="Glockner G."/>
            <person name="Rajandream M.A."/>
            <person name="Sucgang R."/>
            <person name="Berriman M."/>
            <person name="Song J."/>
            <person name="Olsen R."/>
            <person name="Szafranski K."/>
            <person name="Xu Q."/>
            <person name="Tunggal B."/>
            <person name="Kummerfeld S."/>
            <person name="Madera M."/>
            <person name="Konfortov B.A."/>
            <person name="Rivero F."/>
            <person name="Bankier A.T."/>
            <person name="Lehmann R."/>
            <person name="Hamlin N."/>
            <person name="Davies R."/>
            <person name="Gaudet P."/>
            <person name="Fey P."/>
            <person name="Pilcher K."/>
            <person name="Chen G."/>
            <person name="Saunders D."/>
            <person name="Sodergren E."/>
            <person name="Davis P."/>
            <person name="Kerhornou A."/>
            <person name="Nie X."/>
            <person name="Hall N."/>
            <person name="Anjard C."/>
            <person name="Hemphill L."/>
            <person name="Bason N."/>
            <person name="Farbrother P."/>
            <person name="Desany B."/>
            <person name="Just E."/>
            <person name="Morio T."/>
            <person name="Rost R."/>
            <person name="Churcher C."/>
            <person name="Cooper J."/>
            <person name="Haydock S."/>
            <person name="van Driessche N."/>
            <person name="Cronin A."/>
            <person name="Goodhead I."/>
            <person name="Muzny D."/>
            <person name="Mourier T."/>
            <person name="Pain A."/>
            <person name="Lu M."/>
            <person name="Harper D."/>
            <person name="Lindsay R."/>
            <person name="Hauser H."/>
            <person name="James K."/>
            <person name="Quiles M."/>
            <person name="Madan Babu M."/>
            <person name="Saito T."/>
            <person name="Buchrieser C."/>
            <person name="Wardroper A."/>
            <person name="Felder M."/>
            <person name="Thangavelu M."/>
            <person name="Johnson D."/>
            <person name="Knights A."/>
            <person name="Loulseged H."/>
            <person name="Mungall K."/>
            <person name="Oliver K."/>
            <person name="Price C."/>
            <person name="Quail M.A."/>
            <person name="Urushihara H."/>
            <person name="Hernandez J."/>
            <person name="Rabbinowitsch E."/>
            <person name="Steffen D."/>
            <person name="Sanders M."/>
            <person name="Ma J."/>
            <person name="Kohara Y."/>
            <person name="Sharp S."/>
            <person name="Simmonds M."/>
            <person name="Spiegler S."/>
            <person name="Tivey A."/>
            <person name="Sugano S."/>
            <person name="White B."/>
            <person name="Walker D."/>
            <person name="Woodward J."/>
            <person name="Winckler T."/>
            <person name="Tanaka Y."/>
            <person name="Shaulsky G."/>
            <person name="Schleicher M."/>
            <person name="Weinstock G."/>
            <person name="Rosenthal A."/>
            <person name="Cox E.C."/>
            <person name="Chisholm R.L."/>
            <person name="Gibbs R."/>
            <person name="Loomis W.F."/>
            <person name="Platzer M."/>
            <person name="Kay R.R."/>
            <person name="Williams J."/>
            <person name="Dear P.H."/>
            <person name="Noegel A.A."/>
            <person name="Barrell B."/>
            <person name="Kuspa A."/>
        </authorList>
    </citation>
    <scope>NUCLEOTIDE SEQUENCE [LARGE SCALE GENOMIC DNA]</scope>
    <source>
        <strain evidence="3 4">AX4</strain>
    </source>
</reference>
<evidence type="ECO:0000313" key="4">
    <source>
        <dbReference type="Proteomes" id="UP000002195"/>
    </source>
</evidence>
<name>Q86KB6_DICDI</name>
<dbReference type="HOGENOM" id="CLU_163684_0_0_1"/>
<dbReference type="GO" id="GO:0005576">
    <property type="term" value="C:extracellular region"/>
    <property type="evidence" value="ECO:0000250"/>
    <property type="project" value="dictyBase"/>
</dbReference>
<organism evidence="3 4">
    <name type="scientific">Dictyostelium discoideum</name>
    <name type="common">Social amoeba</name>
    <dbReference type="NCBI Taxonomy" id="44689"/>
    <lineage>
        <taxon>Eukaryota</taxon>
        <taxon>Amoebozoa</taxon>
        <taxon>Evosea</taxon>
        <taxon>Eumycetozoa</taxon>
        <taxon>Dictyostelia</taxon>
        <taxon>Dictyosteliales</taxon>
        <taxon>Dictyosteliaceae</taxon>
        <taxon>Dictyostelium</taxon>
    </lineage>
</organism>
<dbReference type="GO" id="GO:0030248">
    <property type="term" value="F:cellulose binding"/>
    <property type="evidence" value="ECO:0000250"/>
    <property type="project" value="dictyBase"/>
</dbReference>
<protein>
    <submittedName>
        <fullName evidence="3">Cellulose-binding domain-containing protein</fullName>
    </submittedName>
</protein>
<evidence type="ECO:0000259" key="2">
    <source>
        <dbReference type="SMART" id="SM01063"/>
    </source>
</evidence>
<dbReference type="VEuPathDB" id="AmoebaDB:DDB_G0274189"/>
<keyword evidence="1" id="KW-0732">Signal</keyword>
<dbReference type="dictyBase" id="DDB_G0274189">
    <property type="gene designation" value="ecmJ"/>
</dbReference>
<proteinExistence type="predicted"/>
<dbReference type="FunCoup" id="Q86KB6">
    <property type="interactions" value="40"/>
</dbReference>
<evidence type="ECO:0000256" key="1">
    <source>
        <dbReference type="SAM" id="SignalP"/>
    </source>
</evidence>
<dbReference type="KEGG" id="ddi:DDB_G0274189"/>